<evidence type="ECO:0000256" key="10">
    <source>
        <dbReference type="ARBA" id="ARBA00022679"/>
    </source>
</evidence>
<dbReference type="PANTHER" id="PTHR21403:SF8">
    <property type="entry name" value="ATP PHOSPHORIBOSYLTRANSFERASE"/>
    <property type="match status" value="1"/>
</dbReference>
<name>A0A9D1E6S7_9FIRM</name>
<keyword evidence="7 15" id="KW-0963">Cytoplasm</keyword>
<evidence type="ECO:0000256" key="6">
    <source>
        <dbReference type="ARBA" id="ARBA00020998"/>
    </source>
</evidence>
<dbReference type="InterPro" id="IPR001348">
    <property type="entry name" value="ATP_PRibTrfase_HisG"/>
</dbReference>
<evidence type="ECO:0000256" key="14">
    <source>
        <dbReference type="ARBA" id="ARBA00024861"/>
    </source>
</evidence>
<evidence type="ECO:0000313" key="18">
    <source>
        <dbReference type="Proteomes" id="UP000823913"/>
    </source>
</evidence>
<keyword evidence="9 15" id="KW-0328">Glycosyltransferase</keyword>
<evidence type="ECO:0000256" key="9">
    <source>
        <dbReference type="ARBA" id="ARBA00022676"/>
    </source>
</evidence>
<keyword evidence="8 15" id="KW-0028">Amino-acid biosynthesis</keyword>
<comment type="pathway">
    <text evidence="3 15">Amino-acid biosynthesis; L-histidine biosynthesis; L-histidine from 5-phospho-alpha-D-ribose 1-diphosphate: step 1/9.</text>
</comment>
<comment type="subcellular location">
    <subcellularLocation>
        <location evidence="2 15">Cytoplasm</location>
    </subcellularLocation>
</comment>
<keyword evidence="11 15" id="KW-0547">Nucleotide-binding</keyword>
<comment type="catalytic activity">
    <reaction evidence="1 15">
        <text>1-(5-phospho-beta-D-ribosyl)-ATP + diphosphate = 5-phospho-alpha-D-ribose 1-diphosphate + ATP</text>
        <dbReference type="Rhea" id="RHEA:18473"/>
        <dbReference type="ChEBI" id="CHEBI:30616"/>
        <dbReference type="ChEBI" id="CHEBI:33019"/>
        <dbReference type="ChEBI" id="CHEBI:58017"/>
        <dbReference type="ChEBI" id="CHEBI:73183"/>
        <dbReference type="EC" id="2.4.2.17"/>
    </reaction>
</comment>
<dbReference type="SUPFAM" id="SSF53850">
    <property type="entry name" value="Periplasmic binding protein-like II"/>
    <property type="match status" value="1"/>
</dbReference>
<dbReference type="HAMAP" id="MF_01018">
    <property type="entry name" value="HisG_Short"/>
    <property type="match status" value="1"/>
</dbReference>
<dbReference type="InterPro" id="IPR013820">
    <property type="entry name" value="ATP_PRibTrfase_cat"/>
</dbReference>
<evidence type="ECO:0000256" key="8">
    <source>
        <dbReference type="ARBA" id="ARBA00022605"/>
    </source>
</evidence>
<comment type="function">
    <text evidence="14 15">Catalyzes the condensation of ATP and 5-phosphoribose 1-diphosphate to form N'-(5'-phosphoribosyl)-ATP (PR-ATP). Has a crucial role in the pathway because the rate of histidine biosynthesis seems to be controlled primarily by regulation of HisG enzymatic activity.</text>
</comment>
<dbReference type="Gene3D" id="3.40.190.10">
    <property type="entry name" value="Periplasmic binding protein-like II"/>
    <property type="match status" value="2"/>
</dbReference>
<evidence type="ECO:0000256" key="2">
    <source>
        <dbReference type="ARBA" id="ARBA00004496"/>
    </source>
</evidence>
<keyword evidence="12 15" id="KW-0067">ATP-binding</keyword>
<dbReference type="InterPro" id="IPR018198">
    <property type="entry name" value="ATP_PRibTrfase_CS"/>
</dbReference>
<evidence type="ECO:0000259" key="16">
    <source>
        <dbReference type="Pfam" id="PF01634"/>
    </source>
</evidence>
<dbReference type="EC" id="2.4.2.17" evidence="5 15"/>
<comment type="caution">
    <text evidence="17">The sequence shown here is derived from an EMBL/GenBank/DDBJ whole genome shotgun (WGS) entry which is preliminary data.</text>
</comment>
<keyword evidence="10 15" id="KW-0808">Transferase</keyword>
<evidence type="ECO:0000256" key="7">
    <source>
        <dbReference type="ARBA" id="ARBA00022490"/>
    </source>
</evidence>
<dbReference type="FunFam" id="3.40.190.10:FF:000008">
    <property type="entry name" value="ATP phosphoribosyltransferase"/>
    <property type="match status" value="1"/>
</dbReference>
<dbReference type="Pfam" id="PF01634">
    <property type="entry name" value="HisG"/>
    <property type="match status" value="1"/>
</dbReference>
<dbReference type="GO" id="GO:0003879">
    <property type="term" value="F:ATP phosphoribosyltransferase activity"/>
    <property type="evidence" value="ECO:0007669"/>
    <property type="project" value="UniProtKB-UniRule"/>
</dbReference>
<dbReference type="Proteomes" id="UP000823913">
    <property type="component" value="Unassembled WGS sequence"/>
</dbReference>
<dbReference type="PANTHER" id="PTHR21403">
    <property type="entry name" value="ATP PHOSPHORIBOSYLTRANSFERASE ATP-PRTASE"/>
    <property type="match status" value="1"/>
</dbReference>
<comment type="similarity">
    <text evidence="4 15">Belongs to the ATP phosphoribosyltransferase family. Short subfamily.</text>
</comment>
<reference evidence="17" key="2">
    <citation type="journal article" date="2021" name="PeerJ">
        <title>Extensive microbial diversity within the chicken gut microbiome revealed by metagenomics and culture.</title>
        <authorList>
            <person name="Gilroy R."/>
            <person name="Ravi A."/>
            <person name="Getino M."/>
            <person name="Pursley I."/>
            <person name="Horton D.L."/>
            <person name="Alikhan N.F."/>
            <person name="Baker D."/>
            <person name="Gharbi K."/>
            <person name="Hall N."/>
            <person name="Watson M."/>
            <person name="Adriaenssens E.M."/>
            <person name="Foster-Nyarko E."/>
            <person name="Jarju S."/>
            <person name="Secka A."/>
            <person name="Antonio M."/>
            <person name="Oren A."/>
            <person name="Chaudhuri R.R."/>
            <person name="La Ragione R."/>
            <person name="Hildebrand F."/>
            <person name="Pallen M.J."/>
        </authorList>
    </citation>
    <scope>NUCLEOTIDE SEQUENCE</scope>
    <source>
        <strain evidence="17">ChiW16-3235</strain>
    </source>
</reference>
<dbReference type="GO" id="GO:0005524">
    <property type="term" value="F:ATP binding"/>
    <property type="evidence" value="ECO:0007669"/>
    <property type="project" value="UniProtKB-KW"/>
</dbReference>
<dbReference type="CDD" id="cd13595">
    <property type="entry name" value="PBP2_HisGs"/>
    <property type="match status" value="1"/>
</dbReference>
<evidence type="ECO:0000256" key="4">
    <source>
        <dbReference type="ARBA" id="ARBA00009489"/>
    </source>
</evidence>
<evidence type="ECO:0000256" key="1">
    <source>
        <dbReference type="ARBA" id="ARBA00000915"/>
    </source>
</evidence>
<evidence type="ECO:0000256" key="12">
    <source>
        <dbReference type="ARBA" id="ARBA00022840"/>
    </source>
</evidence>
<evidence type="ECO:0000256" key="11">
    <source>
        <dbReference type="ARBA" id="ARBA00022741"/>
    </source>
</evidence>
<gene>
    <name evidence="15" type="primary">hisG</name>
    <name evidence="17" type="ORF">IAB94_05570</name>
</gene>
<evidence type="ECO:0000313" key="17">
    <source>
        <dbReference type="EMBL" id="HIR67495.1"/>
    </source>
</evidence>
<evidence type="ECO:0000256" key="3">
    <source>
        <dbReference type="ARBA" id="ARBA00004667"/>
    </source>
</evidence>
<evidence type="ECO:0000256" key="13">
    <source>
        <dbReference type="ARBA" id="ARBA00023102"/>
    </source>
</evidence>
<accession>A0A9D1E6S7</accession>
<keyword evidence="13 15" id="KW-0368">Histidine biosynthesis</keyword>
<dbReference type="GO" id="GO:0005737">
    <property type="term" value="C:cytoplasm"/>
    <property type="evidence" value="ECO:0007669"/>
    <property type="project" value="UniProtKB-SubCell"/>
</dbReference>
<dbReference type="GO" id="GO:0000105">
    <property type="term" value="P:L-histidine biosynthetic process"/>
    <property type="evidence" value="ECO:0007669"/>
    <property type="project" value="UniProtKB-UniRule"/>
</dbReference>
<sequence length="207" mass="23001">MINIALPKGRLGEKVYSLLANVGYKCSAYDSSSRKLIFRDEQNGVSYFWVKPTDVAVYVERGAADVGVVGKDIIEDVSPDVYELADLNMGKCAMCVAAKSDWYDDTSRPLRVATKFVNVAKKYYAELGRDIEVIKLNGSIELAPILDMSDVIVDIVETGTTLKENNLKVFARIFDISARLVANKAAYKFKNDEILQLADKLSAEVER</sequence>
<dbReference type="AlphaFoldDB" id="A0A9D1E6S7"/>
<dbReference type="NCBIfam" id="TIGR00070">
    <property type="entry name" value="hisG"/>
    <property type="match status" value="1"/>
</dbReference>
<organism evidence="17 18">
    <name type="scientific">Candidatus Coproplasma avicola</name>
    <dbReference type="NCBI Taxonomy" id="2840744"/>
    <lineage>
        <taxon>Bacteria</taxon>
        <taxon>Bacillati</taxon>
        <taxon>Bacillota</taxon>
        <taxon>Clostridia</taxon>
        <taxon>Eubacteriales</taxon>
        <taxon>Candidatus Coproplasma</taxon>
    </lineage>
</organism>
<dbReference type="InterPro" id="IPR024893">
    <property type="entry name" value="ATP_PRibTrfase_HisG_short"/>
</dbReference>
<dbReference type="EMBL" id="DVHK01000113">
    <property type="protein sequence ID" value="HIR67495.1"/>
    <property type="molecule type" value="Genomic_DNA"/>
</dbReference>
<comment type="domain">
    <text evidence="15">Lacks the C-terminal regulatory region which is replaced by HisZ.</text>
</comment>
<dbReference type="PROSITE" id="PS01316">
    <property type="entry name" value="ATP_P_PHORIBOSYLTR"/>
    <property type="match status" value="1"/>
</dbReference>
<proteinExistence type="inferred from homology"/>
<evidence type="ECO:0000256" key="15">
    <source>
        <dbReference type="HAMAP-Rule" id="MF_01018"/>
    </source>
</evidence>
<reference evidence="17" key="1">
    <citation type="submission" date="2020-10" db="EMBL/GenBank/DDBJ databases">
        <authorList>
            <person name="Gilroy R."/>
        </authorList>
    </citation>
    <scope>NUCLEOTIDE SEQUENCE</scope>
    <source>
        <strain evidence="17">ChiW16-3235</strain>
    </source>
</reference>
<evidence type="ECO:0000256" key="5">
    <source>
        <dbReference type="ARBA" id="ARBA00011946"/>
    </source>
</evidence>
<protein>
    <recommendedName>
        <fullName evidence="6 15">ATP phosphoribosyltransferase</fullName>
        <shortName evidence="15">ATP-PRT</shortName>
        <shortName evidence="15">ATP-PRTase</shortName>
        <ecNumber evidence="5 15">2.4.2.17</ecNumber>
    </recommendedName>
</protein>
<comment type="subunit">
    <text evidence="15">Heteromultimer composed of HisG and HisZ subunits.</text>
</comment>
<feature type="domain" description="ATP phosphoribosyltransferase catalytic" evidence="16">
    <location>
        <begin position="51"/>
        <end position="202"/>
    </location>
</feature>